<evidence type="ECO:0000256" key="1">
    <source>
        <dbReference type="ARBA" id="ARBA00025604"/>
    </source>
</evidence>
<dbReference type="InterPro" id="IPR010994">
    <property type="entry name" value="RuvA_2-like"/>
</dbReference>
<dbReference type="CDD" id="cd05685">
    <property type="entry name" value="S1_Tex"/>
    <property type="match status" value="1"/>
</dbReference>
<dbReference type="Gene3D" id="2.40.50.140">
    <property type="entry name" value="Nucleic acid-binding proteins"/>
    <property type="match status" value="1"/>
</dbReference>
<sequence length="759" mass="80807">MDTADRIARIIAAEIKASPGQVAAAAGLLDGGATVPFVARYRKEATGGLDDTQLRMLADRLAYLREMESRRATILASIAGQGKLTDDLAGAIAGAETKAALEDIYLPFKPKRRTKAMIAREQGLEPLLRAIQADRTADPATLAATYLTDAVPDAKAALDGARDILVEELSENAALLGNLRDFMRTEAFIAARLIAGKEAVGAKFSDYFDHREKWSAIPSHRALAILRAAKEEIVTIDISPDSDTGTPRAEGIVARALGPLRSGPGDQWLRQVAAWTWRVRLSNTMYVDLLTELRKRAHDEAIRVFGRNLRDLLLAAPAGPRVTIGVDPGIRTGCKIAVVDTTGKLLDTATIYPFQPRNDLRGAEATLLALIARHGADLIAIGNGTASRETERLVGDILKRLPAGATVPTRVVVSEAGASVYSASELAAREFPQLDVSLRGAVSIARRLQDPLAELVKVPPESIGVGQYQHDVDQRQLANTLEAVVEDAVNAVGVDLNTASAPLLAHVAGLGPSLAQNIVAWRDENGAFPSRAALKKVAGLGPRAFEQCAGFLRIPGGKEPLDASAVHPEAYGIARRIVAACGRDIRAIMGDGTALKGIRAEQFVDDRFGLPTLRDILAELEKPSRDPRPGFVTASFADGVEQITDLRPGMVLEGTVTNVAAFGAFVDIGVHQDGLVHVSQLADRFVKDPNEVVRVGDVVRVRVTEIDVARKRIGLSMRKGGPEETPAPAARGKPGPRPAAKQGGEGSLGAALAQALRRD</sequence>
<dbReference type="SUPFAM" id="SSF47781">
    <property type="entry name" value="RuvA domain 2-like"/>
    <property type="match status" value="2"/>
</dbReference>
<dbReference type="InterPro" id="IPR055179">
    <property type="entry name" value="Tex-like_central_region"/>
</dbReference>
<dbReference type="GO" id="GO:0006139">
    <property type="term" value="P:nucleobase-containing compound metabolic process"/>
    <property type="evidence" value="ECO:0007669"/>
    <property type="project" value="InterPro"/>
</dbReference>
<dbReference type="AlphaFoldDB" id="A0A4Q9G5A9"/>
<dbReference type="InterPro" id="IPR041692">
    <property type="entry name" value="HHH_9"/>
</dbReference>
<dbReference type="Pfam" id="PF00575">
    <property type="entry name" value="S1"/>
    <property type="match status" value="1"/>
</dbReference>
<comment type="caution">
    <text evidence="6">The sequence shown here is derived from an EMBL/GenBank/DDBJ whole genome shotgun (WGS) entry which is preliminary data.</text>
</comment>
<dbReference type="Pfam" id="PF22706">
    <property type="entry name" value="Tex_central_region"/>
    <property type="match status" value="1"/>
</dbReference>
<feature type="domain" description="S1 motif" evidence="5">
    <location>
        <begin position="649"/>
        <end position="718"/>
    </location>
</feature>
<dbReference type="GO" id="GO:0006412">
    <property type="term" value="P:translation"/>
    <property type="evidence" value="ECO:0007669"/>
    <property type="project" value="TreeGrafter"/>
</dbReference>
<dbReference type="GO" id="GO:0005737">
    <property type="term" value="C:cytoplasm"/>
    <property type="evidence" value="ECO:0007669"/>
    <property type="project" value="UniProtKB-ARBA"/>
</dbReference>
<proteinExistence type="predicted"/>
<dbReference type="InterPro" id="IPR003029">
    <property type="entry name" value="S1_domain"/>
</dbReference>
<evidence type="ECO:0000256" key="3">
    <source>
        <dbReference type="ARBA" id="ARBA00035517"/>
    </source>
</evidence>
<dbReference type="InterPro" id="IPR023319">
    <property type="entry name" value="Tex-like_HTH_dom_sf"/>
</dbReference>
<dbReference type="GO" id="GO:0003729">
    <property type="term" value="F:mRNA binding"/>
    <property type="evidence" value="ECO:0007669"/>
    <property type="project" value="UniProtKB-ARBA"/>
</dbReference>
<dbReference type="InterPro" id="IPR006641">
    <property type="entry name" value="YqgF/RNaseH-like_dom"/>
</dbReference>
<dbReference type="PANTHER" id="PTHR10724:SF10">
    <property type="entry name" value="S1 RNA-BINDING DOMAIN-CONTAINING PROTEIN 1"/>
    <property type="match status" value="1"/>
</dbReference>
<dbReference type="InterPro" id="IPR032639">
    <property type="entry name" value="Tex_YqgF"/>
</dbReference>
<dbReference type="InterPro" id="IPR012337">
    <property type="entry name" value="RNaseH-like_sf"/>
</dbReference>
<dbReference type="FunFam" id="2.40.50.140:FF:000051">
    <property type="entry name" value="RNA-binding transcriptional accessory protein"/>
    <property type="match status" value="1"/>
</dbReference>
<keyword evidence="7" id="KW-1185">Reference proteome</keyword>
<dbReference type="OrthoDB" id="9804714at2"/>
<evidence type="ECO:0000259" key="5">
    <source>
        <dbReference type="PROSITE" id="PS50126"/>
    </source>
</evidence>
<dbReference type="InterPro" id="IPR018974">
    <property type="entry name" value="Tex-like_N"/>
</dbReference>
<comment type="function">
    <text evidence="1">Binds mRNA; thus facilitating recognition of the initiation point. It is needed to translate mRNA with a short Shine-Dalgarno (SD) purine-rich sequence.</text>
</comment>
<dbReference type="Proteomes" id="UP000293520">
    <property type="component" value="Unassembled WGS sequence"/>
</dbReference>
<dbReference type="FunFam" id="1.10.150.310:FF:000001">
    <property type="entry name" value="RNA-binding transcriptional accessory protein"/>
    <property type="match status" value="1"/>
</dbReference>
<dbReference type="Gene3D" id="3.30.420.140">
    <property type="entry name" value="YqgF/RNase H-like domain"/>
    <property type="match status" value="1"/>
</dbReference>
<dbReference type="Gene3D" id="1.10.10.650">
    <property type="entry name" value="RuvA domain 2-like"/>
    <property type="match status" value="1"/>
</dbReference>
<dbReference type="FunFam" id="3.30.420.140:FF:000001">
    <property type="entry name" value="RNA-binding transcriptional accessory protein"/>
    <property type="match status" value="1"/>
</dbReference>
<feature type="region of interest" description="Disordered" evidence="4">
    <location>
        <begin position="717"/>
        <end position="759"/>
    </location>
</feature>
<evidence type="ECO:0000313" key="7">
    <source>
        <dbReference type="Proteomes" id="UP000293520"/>
    </source>
</evidence>
<dbReference type="Pfam" id="PF17674">
    <property type="entry name" value="HHH_9"/>
    <property type="match status" value="1"/>
</dbReference>
<dbReference type="SUPFAM" id="SSF158832">
    <property type="entry name" value="Tex N-terminal region-like"/>
    <property type="match status" value="1"/>
</dbReference>
<dbReference type="EMBL" id="SISK01000001">
    <property type="protein sequence ID" value="TBN43888.1"/>
    <property type="molecule type" value="Genomic_DNA"/>
</dbReference>
<organism evidence="6 7">
    <name type="scientific">Paracoccus subflavus</name>
    <dbReference type="NCBI Taxonomy" id="2528244"/>
    <lineage>
        <taxon>Bacteria</taxon>
        <taxon>Pseudomonadati</taxon>
        <taxon>Pseudomonadota</taxon>
        <taxon>Alphaproteobacteria</taxon>
        <taxon>Rhodobacterales</taxon>
        <taxon>Paracoccaceae</taxon>
        <taxon>Paracoccus</taxon>
    </lineage>
</organism>
<name>A0A4Q9G5A9_9RHOB</name>
<dbReference type="InterPro" id="IPR037027">
    <property type="entry name" value="YqgF/RNaseH-like_dom_sf"/>
</dbReference>
<dbReference type="SMART" id="SM00316">
    <property type="entry name" value="S1"/>
    <property type="match status" value="1"/>
</dbReference>
<dbReference type="Pfam" id="PF09371">
    <property type="entry name" value="Tex_N"/>
    <property type="match status" value="1"/>
</dbReference>
<reference evidence="6 7" key="1">
    <citation type="submission" date="2019-02" db="EMBL/GenBank/DDBJ databases">
        <title>Paracoccus subflavus sp. nov., isolated from marine sediment of the Pacific Ocean.</title>
        <authorList>
            <person name="Zhang G."/>
        </authorList>
    </citation>
    <scope>NUCLEOTIDE SEQUENCE [LARGE SCALE GENOMIC DNA]</scope>
    <source>
        <strain evidence="6 7">GY0581</strain>
    </source>
</reference>
<evidence type="ECO:0000313" key="6">
    <source>
        <dbReference type="EMBL" id="TBN43888.1"/>
    </source>
</evidence>
<protein>
    <recommendedName>
        <fullName evidence="2">Small ribosomal subunit protein bS1</fullName>
    </recommendedName>
    <alternativeName>
        <fullName evidence="3">30S ribosomal protein S1</fullName>
    </alternativeName>
</protein>
<dbReference type="Pfam" id="PF12836">
    <property type="entry name" value="HHH_3"/>
    <property type="match status" value="1"/>
</dbReference>
<dbReference type="Pfam" id="PF16921">
    <property type="entry name" value="Tex_YqgF"/>
    <property type="match status" value="1"/>
</dbReference>
<accession>A0A4Q9G5A9</accession>
<dbReference type="Gene3D" id="1.10.150.310">
    <property type="entry name" value="Tex RuvX-like domain-like"/>
    <property type="match status" value="1"/>
</dbReference>
<dbReference type="InterPro" id="IPR044146">
    <property type="entry name" value="S1_Tex"/>
</dbReference>
<gene>
    <name evidence="6" type="ORF">EYE42_01805</name>
</gene>
<dbReference type="FunFam" id="1.10.10.650:FF:000001">
    <property type="entry name" value="S1 RNA-binding domain 1"/>
    <property type="match status" value="1"/>
</dbReference>
<dbReference type="SMART" id="SM00732">
    <property type="entry name" value="YqgFc"/>
    <property type="match status" value="1"/>
</dbReference>
<dbReference type="SUPFAM" id="SSF50249">
    <property type="entry name" value="Nucleic acid-binding proteins"/>
    <property type="match status" value="1"/>
</dbReference>
<evidence type="ECO:0000256" key="4">
    <source>
        <dbReference type="SAM" id="MobiDB-lite"/>
    </source>
</evidence>
<dbReference type="InterPro" id="IPR050437">
    <property type="entry name" value="Ribos_protein_bS1-like"/>
</dbReference>
<dbReference type="GO" id="GO:0003735">
    <property type="term" value="F:structural constituent of ribosome"/>
    <property type="evidence" value="ECO:0007669"/>
    <property type="project" value="TreeGrafter"/>
</dbReference>
<dbReference type="InterPro" id="IPR023323">
    <property type="entry name" value="Tex-like_dom_sf"/>
</dbReference>
<dbReference type="PANTHER" id="PTHR10724">
    <property type="entry name" value="30S RIBOSOMAL PROTEIN S1"/>
    <property type="match status" value="1"/>
</dbReference>
<feature type="compositionally biased region" description="Low complexity" evidence="4">
    <location>
        <begin position="726"/>
        <end position="741"/>
    </location>
</feature>
<dbReference type="InterPro" id="IPR012340">
    <property type="entry name" value="NA-bd_OB-fold"/>
</dbReference>
<dbReference type="SUPFAM" id="SSF53098">
    <property type="entry name" value="Ribonuclease H-like"/>
    <property type="match status" value="1"/>
</dbReference>
<dbReference type="PROSITE" id="PS50126">
    <property type="entry name" value="S1"/>
    <property type="match status" value="1"/>
</dbReference>
<dbReference type="RefSeq" id="WP_130989589.1">
    <property type="nucleotide sequence ID" value="NZ_SISK01000001.1"/>
</dbReference>
<evidence type="ECO:0000256" key="2">
    <source>
        <dbReference type="ARBA" id="ARBA00035293"/>
    </source>
</evidence>
<dbReference type="Gene3D" id="1.10.3500.10">
    <property type="entry name" value="Tex N-terminal region-like"/>
    <property type="match status" value="1"/>
</dbReference>